<evidence type="ECO:0000259" key="15">
    <source>
        <dbReference type="PROSITE" id="PS51671"/>
    </source>
</evidence>
<dbReference type="GO" id="GO:0009088">
    <property type="term" value="P:threonine biosynthetic process"/>
    <property type="evidence" value="ECO:0007669"/>
    <property type="project" value="UniProtKB-UniPathway"/>
</dbReference>
<dbReference type="GO" id="GO:0050661">
    <property type="term" value="F:NADP binding"/>
    <property type="evidence" value="ECO:0007669"/>
    <property type="project" value="InterPro"/>
</dbReference>
<evidence type="ECO:0000256" key="12">
    <source>
        <dbReference type="PIRSR" id="PIRSR000098-2"/>
    </source>
</evidence>
<evidence type="ECO:0000313" key="16">
    <source>
        <dbReference type="EMBL" id="AFG38496.1"/>
    </source>
</evidence>
<protein>
    <recommendedName>
        <fullName evidence="5 13">Homoserine dehydrogenase</fullName>
        <ecNumber evidence="4 13">1.1.1.3</ecNumber>
    </recommendedName>
</protein>
<feature type="active site" description="Proton donor" evidence="11">
    <location>
        <position position="203"/>
    </location>
</feature>
<dbReference type="InterPro" id="IPR001342">
    <property type="entry name" value="HDH_cat"/>
</dbReference>
<dbReference type="Proteomes" id="UP000007383">
    <property type="component" value="Chromosome"/>
</dbReference>
<evidence type="ECO:0000256" key="14">
    <source>
        <dbReference type="RuleBase" id="RU004171"/>
    </source>
</evidence>
<dbReference type="Gene3D" id="3.30.360.10">
    <property type="entry name" value="Dihydrodipicolinate Reductase, domain 2"/>
    <property type="match status" value="1"/>
</dbReference>
<dbReference type="KEGG" id="sfc:Spiaf_2465"/>
<feature type="domain" description="ACT" evidence="15">
    <location>
        <begin position="350"/>
        <end position="426"/>
    </location>
</feature>
<dbReference type="PROSITE" id="PS01042">
    <property type="entry name" value="HOMOSER_DHGENASE"/>
    <property type="match status" value="1"/>
</dbReference>
<dbReference type="Gene3D" id="3.40.50.720">
    <property type="entry name" value="NAD(P)-binding Rossmann-like Domain"/>
    <property type="match status" value="1"/>
</dbReference>
<evidence type="ECO:0000256" key="3">
    <source>
        <dbReference type="ARBA" id="ARBA00006753"/>
    </source>
</evidence>
<evidence type="ECO:0000256" key="11">
    <source>
        <dbReference type="PIRSR" id="PIRSR000098-1"/>
    </source>
</evidence>
<keyword evidence="17" id="KW-1185">Reference proteome</keyword>
<dbReference type="GO" id="GO:0009086">
    <property type="term" value="P:methionine biosynthetic process"/>
    <property type="evidence" value="ECO:0007669"/>
    <property type="project" value="UniProtKB-KW"/>
</dbReference>
<evidence type="ECO:0000256" key="7">
    <source>
        <dbReference type="ARBA" id="ARBA00022697"/>
    </source>
</evidence>
<dbReference type="UniPathway" id="UPA00050">
    <property type="reaction ID" value="UER00063"/>
</dbReference>
<dbReference type="Pfam" id="PF03447">
    <property type="entry name" value="NAD_binding_3"/>
    <property type="match status" value="1"/>
</dbReference>
<dbReference type="InterPro" id="IPR016204">
    <property type="entry name" value="HDH"/>
</dbReference>
<dbReference type="FunFam" id="3.30.360.10:FF:000005">
    <property type="entry name" value="Homoserine dehydrogenase"/>
    <property type="match status" value="1"/>
</dbReference>
<feature type="binding site" evidence="12">
    <location>
        <begin position="9"/>
        <end position="16"/>
    </location>
    <ligand>
        <name>NADP(+)</name>
        <dbReference type="ChEBI" id="CHEBI:58349"/>
    </ligand>
</feature>
<dbReference type="InterPro" id="IPR002912">
    <property type="entry name" value="ACT_dom"/>
</dbReference>
<dbReference type="Gene3D" id="3.30.70.260">
    <property type="match status" value="1"/>
</dbReference>
<keyword evidence="9 13" id="KW-0560">Oxidoreductase</keyword>
<reference evidence="17" key="1">
    <citation type="journal article" date="2013" name="Stand. Genomic Sci.">
        <title>Complete genome sequence of the halophilic bacterium Spirochaeta africana type strain (Z-7692(T)) from the alkaline Lake Magadi in the East African Rift.</title>
        <authorList>
            <person name="Liolos K."/>
            <person name="Abt B."/>
            <person name="Scheuner C."/>
            <person name="Teshima H."/>
            <person name="Held B."/>
            <person name="Lapidus A."/>
            <person name="Nolan M."/>
            <person name="Lucas S."/>
            <person name="Deshpande S."/>
            <person name="Cheng J.F."/>
            <person name="Tapia R."/>
            <person name="Goodwin L.A."/>
            <person name="Pitluck S."/>
            <person name="Pagani I."/>
            <person name="Ivanova N."/>
            <person name="Mavromatis K."/>
            <person name="Mikhailova N."/>
            <person name="Huntemann M."/>
            <person name="Pati A."/>
            <person name="Chen A."/>
            <person name="Palaniappan K."/>
            <person name="Land M."/>
            <person name="Rohde M."/>
            <person name="Tindall B.J."/>
            <person name="Detter J.C."/>
            <person name="Goker M."/>
            <person name="Bristow J."/>
            <person name="Eisen J.A."/>
            <person name="Markowitz V."/>
            <person name="Hugenholtz P."/>
            <person name="Woyke T."/>
            <person name="Klenk H.P."/>
            <person name="Kyrpides N.C."/>
        </authorList>
    </citation>
    <scope>NUCLEOTIDE SEQUENCE</scope>
    <source>
        <strain evidence="17">ATCC 700263 / DSM 8902 / Z-7692</strain>
    </source>
</reference>
<dbReference type="CDD" id="cd04881">
    <property type="entry name" value="ACT_HSDH-Hom"/>
    <property type="match status" value="1"/>
</dbReference>
<dbReference type="Pfam" id="PF00742">
    <property type="entry name" value="Homoserine_dh"/>
    <property type="match status" value="1"/>
</dbReference>
<sequence>MNPLQVTIVGAGTVGGNTASILLSEAENIAARSGRRIELRAIASRDFDVAERLGLPSSLYTTDTDAAITDPETDVVVELIGGIHPAKEIITTALQAGKHVVTANKALLAYHGHELMGIARENGVALAFEASCAGGVPIIRILTQAMLGEQIDAIYGILNGTCNYILSQMGSSSYDEALAQAQELGLAEADPTLDVSGEDTAHKIAIMSTLAFGVRIPMESIQTIGIDSLDPADIRYAKRLGYVVKLLAMAQQTTEGPHVMVSPAFIPKEHPLARVDNAFNAISLYSNNLGHTLHYGRGAGGRPTASAVVSDIISLGAGTYTTAFAGSHIWADQAEPLQVLPQSMMEFRYYLRLELNDVAGALAEITAVFARHGISIASMLQDERWEQDSYIPVIITVHPTSADRIQQAITEMESLPVVNQRATVYSMVDEHPETPGLG</sequence>
<dbReference type="NCBIfam" id="NF004976">
    <property type="entry name" value="PRK06349.1"/>
    <property type="match status" value="1"/>
</dbReference>
<keyword evidence="10 13" id="KW-0486">Methionine biosynthesis</keyword>
<name>H9ULV3_SPIAZ</name>
<dbReference type="SUPFAM" id="SSF51735">
    <property type="entry name" value="NAD(P)-binding Rossmann-fold domains"/>
    <property type="match status" value="1"/>
</dbReference>
<dbReference type="InterPro" id="IPR005106">
    <property type="entry name" value="Asp/hSer_DH_NAD-bd"/>
</dbReference>
<comment type="catalytic activity">
    <reaction evidence="13">
        <text>L-homoserine + NADP(+) = L-aspartate 4-semialdehyde + NADPH + H(+)</text>
        <dbReference type="Rhea" id="RHEA:15761"/>
        <dbReference type="ChEBI" id="CHEBI:15378"/>
        <dbReference type="ChEBI" id="CHEBI:57476"/>
        <dbReference type="ChEBI" id="CHEBI:57783"/>
        <dbReference type="ChEBI" id="CHEBI:58349"/>
        <dbReference type="ChEBI" id="CHEBI:537519"/>
        <dbReference type="EC" id="1.1.1.3"/>
    </reaction>
</comment>
<dbReference type="STRING" id="889378.Spiaf_2465"/>
<dbReference type="PIRSF" id="PIRSF000098">
    <property type="entry name" value="Homoser_dehydrog"/>
    <property type="match status" value="1"/>
</dbReference>
<evidence type="ECO:0000256" key="13">
    <source>
        <dbReference type="RuleBase" id="RU000579"/>
    </source>
</evidence>
<dbReference type="EC" id="1.1.1.3" evidence="4 13"/>
<keyword evidence="6 13" id="KW-0028">Amino-acid biosynthesis</keyword>
<dbReference type="InterPro" id="IPR019811">
    <property type="entry name" value="HDH_CS"/>
</dbReference>
<evidence type="ECO:0000256" key="1">
    <source>
        <dbReference type="ARBA" id="ARBA00005056"/>
    </source>
</evidence>
<dbReference type="GO" id="GO:0004412">
    <property type="term" value="F:homoserine dehydrogenase activity"/>
    <property type="evidence" value="ECO:0007669"/>
    <property type="project" value="UniProtKB-EC"/>
</dbReference>
<dbReference type="HOGENOM" id="CLU_009116_1_0_12"/>
<dbReference type="UniPathway" id="UPA00051">
    <property type="reaction ID" value="UER00465"/>
</dbReference>
<keyword evidence="7 13" id="KW-0791">Threonine biosynthesis</keyword>
<dbReference type="PANTHER" id="PTHR43331">
    <property type="entry name" value="HOMOSERINE DEHYDROGENASE"/>
    <property type="match status" value="1"/>
</dbReference>
<feature type="binding site" evidence="12">
    <location>
        <position position="105"/>
    </location>
    <ligand>
        <name>NADPH</name>
        <dbReference type="ChEBI" id="CHEBI:57783"/>
    </ligand>
</feature>
<dbReference type="SUPFAM" id="SSF55021">
    <property type="entry name" value="ACT-like"/>
    <property type="match status" value="1"/>
</dbReference>
<evidence type="ECO:0000256" key="9">
    <source>
        <dbReference type="ARBA" id="ARBA00023002"/>
    </source>
</evidence>
<dbReference type="InterPro" id="IPR045865">
    <property type="entry name" value="ACT-like_dom_sf"/>
</dbReference>
<dbReference type="OrthoDB" id="9808167at2"/>
<gene>
    <name evidence="16" type="ordered locus">Spiaf_2465</name>
</gene>
<evidence type="ECO:0000256" key="4">
    <source>
        <dbReference type="ARBA" id="ARBA00013213"/>
    </source>
</evidence>
<dbReference type="PANTHER" id="PTHR43331:SF1">
    <property type="entry name" value="HOMOSERINE DEHYDROGENASE"/>
    <property type="match status" value="1"/>
</dbReference>
<proteinExistence type="inferred from homology"/>
<comment type="similarity">
    <text evidence="3 14">Belongs to the homoserine dehydrogenase family.</text>
</comment>
<dbReference type="InterPro" id="IPR036291">
    <property type="entry name" value="NAD(P)-bd_dom_sf"/>
</dbReference>
<dbReference type="eggNOG" id="COG0460">
    <property type="taxonomic scope" value="Bacteria"/>
</dbReference>
<dbReference type="PROSITE" id="PS51671">
    <property type="entry name" value="ACT"/>
    <property type="match status" value="1"/>
</dbReference>
<feature type="binding site" evidence="12">
    <location>
        <position position="188"/>
    </location>
    <ligand>
        <name>L-homoserine</name>
        <dbReference type="ChEBI" id="CHEBI:57476"/>
    </ligand>
</feature>
<comment type="pathway">
    <text evidence="1 13">Amino-acid biosynthesis; L-threonine biosynthesis; L-threonine from L-aspartate: step 3/5.</text>
</comment>
<keyword evidence="8 12" id="KW-0521">NADP</keyword>
<dbReference type="AlphaFoldDB" id="H9ULV3"/>
<evidence type="ECO:0000256" key="10">
    <source>
        <dbReference type="ARBA" id="ARBA00023167"/>
    </source>
</evidence>
<evidence type="ECO:0000256" key="6">
    <source>
        <dbReference type="ARBA" id="ARBA00022605"/>
    </source>
</evidence>
<evidence type="ECO:0000313" key="17">
    <source>
        <dbReference type="Proteomes" id="UP000007383"/>
    </source>
</evidence>
<comment type="pathway">
    <text evidence="2 13">Amino-acid biosynthesis; L-methionine biosynthesis via de novo pathway; L-homoserine from L-aspartate: step 3/3.</text>
</comment>
<dbReference type="RefSeq" id="WP_014456478.1">
    <property type="nucleotide sequence ID" value="NC_017098.1"/>
</dbReference>
<dbReference type="PATRIC" id="fig|889378.3.peg.2442"/>
<dbReference type="Pfam" id="PF01842">
    <property type="entry name" value="ACT"/>
    <property type="match status" value="1"/>
</dbReference>
<evidence type="ECO:0000256" key="5">
    <source>
        <dbReference type="ARBA" id="ARBA00013376"/>
    </source>
</evidence>
<dbReference type="EMBL" id="CP003282">
    <property type="protein sequence ID" value="AFG38496.1"/>
    <property type="molecule type" value="Genomic_DNA"/>
</dbReference>
<evidence type="ECO:0000256" key="2">
    <source>
        <dbReference type="ARBA" id="ARBA00005062"/>
    </source>
</evidence>
<dbReference type="SUPFAM" id="SSF55347">
    <property type="entry name" value="Glyceraldehyde-3-phosphate dehydrogenase-like, C-terminal domain"/>
    <property type="match status" value="1"/>
</dbReference>
<evidence type="ECO:0000256" key="8">
    <source>
        <dbReference type="ARBA" id="ARBA00022857"/>
    </source>
</evidence>
<organism evidence="16 17">
    <name type="scientific">Spirochaeta africana (strain ATCC 700263 / DSM 8902 / Z-7692)</name>
    <dbReference type="NCBI Taxonomy" id="889378"/>
    <lineage>
        <taxon>Bacteria</taxon>
        <taxon>Pseudomonadati</taxon>
        <taxon>Spirochaetota</taxon>
        <taxon>Spirochaetia</taxon>
        <taxon>Spirochaetales</taxon>
        <taxon>Spirochaetaceae</taxon>
        <taxon>Spirochaeta</taxon>
    </lineage>
</organism>
<accession>H9ULV3</accession>